<dbReference type="NCBIfam" id="TIGR01509">
    <property type="entry name" value="HAD-SF-IA-v3"/>
    <property type="match status" value="1"/>
</dbReference>
<dbReference type="Pfam" id="PF00702">
    <property type="entry name" value="Hydrolase"/>
    <property type="match status" value="1"/>
</dbReference>
<dbReference type="InterPro" id="IPR023198">
    <property type="entry name" value="PGP-like_dom2"/>
</dbReference>
<dbReference type="EMBL" id="JAWJWF010000004">
    <property type="protein sequence ID" value="KAK6633246.1"/>
    <property type="molecule type" value="Genomic_DNA"/>
</dbReference>
<evidence type="ECO:0000313" key="1">
    <source>
        <dbReference type="EMBL" id="KAK6633246.1"/>
    </source>
</evidence>
<dbReference type="PANTHER" id="PTHR18901:SF38">
    <property type="entry name" value="PSEUDOURIDINE-5'-PHOSPHATASE"/>
    <property type="match status" value="1"/>
</dbReference>
<protein>
    <submittedName>
        <fullName evidence="1">Uncharacterized protein</fullName>
    </submittedName>
</protein>
<dbReference type="Gene3D" id="3.40.50.1000">
    <property type="entry name" value="HAD superfamily/HAD-like"/>
    <property type="match status" value="1"/>
</dbReference>
<name>A0ABR1B168_POLSC</name>
<dbReference type="InterPro" id="IPR023214">
    <property type="entry name" value="HAD_sf"/>
</dbReference>
<dbReference type="PANTHER" id="PTHR18901">
    <property type="entry name" value="2-DEOXYGLUCOSE-6-PHOSPHATE PHOSPHATASE 2"/>
    <property type="match status" value="1"/>
</dbReference>
<proteinExistence type="predicted"/>
<organism evidence="1 2">
    <name type="scientific">Polyplax serrata</name>
    <name type="common">Common mouse louse</name>
    <dbReference type="NCBI Taxonomy" id="468196"/>
    <lineage>
        <taxon>Eukaryota</taxon>
        <taxon>Metazoa</taxon>
        <taxon>Ecdysozoa</taxon>
        <taxon>Arthropoda</taxon>
        <taxon>Hexapoda</taxon>
        <taxon>Insecta</taxon>
        <taxon>Pterygota</taxon>
        <taxon>Neoptera</taxon>
        <taxon>Paraneoptera</taxon>
        <taxon>Psocodea</taxon>
        <taxon>Troctomorpha</taxon>
        <taxon>Phthiraptera</taxon>
        <taxon>Anoplura</taxon>
        <taxon>Polyplacidae</taxon>
        <taxon>Polyplax</taxon>
    </lineage>
</organism>
<dbReference type="Proteomes" id="UP001359485">
    <property type="component" value="Unassembled WGS sequence"/>
</dbReference>
<dbReference type="Gene3D" id="1.10.150.240">
    <property type="entry name" value="Putative phosphatase, domain 2"/>
    <property type="match status" value="1"/>
</dbReference>
<keyword evidence="2" id="KW-1185">Reference proteome</keyword>
<sequence length="264" mass="29734">MAIKSISSNVNWTGNRPDKFMPVTHVIFDMDGLLLDLFKLNNLYRVGLYKSLLLPDTECIYKQIITEIAESYGKKYTQEIQLMVLGTTEEMTAQVVVKECGLPITKDEFLQKFREMQTSYLENAKLMNGAERLVKHLYNNKVPIAVATSSGQKSVEVKIKDHKPLFNLFHHIVMGSSDPEVKQGKPAPDIFMVCAQRFPDKPKYERCLVFEDAPNGVTGAVAAGMQTVMVPDTLLPPEKTHHATLIIDSLTNFKPELFGLPPFK</sequence>
<evidence type="ECO:0000313" key="2">
    <source>
        <dbReference type="Proteomes" id="UP001359485"/>
    </source>
</evidence>
<dbReference type="SUPFAM" id="SSF56784">
    <property type="entry name" value="HAD-like"/>
    <property type="match status" value="1"/>
</dbReference>
<comment type="caution">
    <text evidence="1">The sequence shown here is derived from an EMBL/GenBank/DDBJ whole genome shotgun (WGS) entry which is preliminary data.</text>
</comment>
<reference evidence="1 2" key="1">
    <citation type="submission" date="2023-09" db="EMBL/GenBank/DDBJ databases">
        <title>Genomes of two closely related lineages of the louse Polyplax serrata with different host specificities.</title>
        <authorList>
            <person name="Martinu J."/>
            <person name="Tarabai H."/>
            <person name="Stefka J."/>
            <person name="Hypsa V."/>
        </authorList>
    </citation>
    <scope>NUCLEOTIDE SEQUENCE [LARGE SCALE GENOMIC DNA]</scope>
    <source>
        <strain evidence="1">98ZLc_SE</strain>
    </source>
</reference>
<dbReference type="InterPro" id="IPR036412">
    <property type="entry name" value="HAD-like_sf"/>
</dbReference>
<gene>
    <name evidence="1" type="ORF">RUM44_003847</name>
</gene>
<accession>A0ABR1B168</accession>
<dbReference type="SFLD" id="SFLDS00003">
    <property type="entry name" value="Haloacid_Dehalogenase"/>
    <property type="match status" value="1"/>
</dbReference>
<dbReference type="SFLD" id="SFLDG01129">
    <property type="entry name" value="C1.5:_HAD__Beta-PGM__Phosphata"/>
    <property type="match status" value="1"/>
</dbReference>
<dbReference type="InterPro" id="IPR006439">
    <property type="entry name" value="HAD-SF_hydro_IA"/>
</dbReference>